<dbReference type="AlphaFoldDB" id="A0A1I1YAF6"/>
<feature type="transmembrane region" description="Helical" evidence="1">
    <location>
        <begin position="12"/>
        <end position="34"/>
    </location>
</feature>
<keyword evidence="3" id="KW-1185">Reference proteome</keyword>
<protein>
    <recommendedName>
        <fullName evidence="4">DUF998 domain-containing protein</fullName>
    </recommendedName>
</protein>
<keyword evidence="1" id="KW-0812">Transmembrane</keyword>
<dbReference type="STRING" id="500610.SAMN02799615_00555"/>
<accession>A0A1I1YAF6</accession>
<sequence>MTPTRPAIILPTAHLLLFTVTAFALICGAAQFWRHDLDPIAVPLSIYLTGPGGAYVRLAYYLISVGLLGFALGSYRATAPALRSRLASTLFAGAGLALPLVAITELFAGTPHENQARLVHGLAAQATFLWLSFGMLLLSARWRRDPRLSAGTAPGWIIAWLATIMLWLQVFLRDLPHGLMQKLTIALILVWLAWAARHMRRAALHQATD</sequence>
<feature type="transmembrane region" description="Helical" evidence="1">
    <location>
        <begin position="178"/>
        <end position="196"/>
    </location>
</feature>
<dbReference type="RefSeq" id="WP_026634553.1">
    <property type="nucleotide sequence ID" value="NZ_FONH01000001.1"/>
</dbReference>
<evidence type="ECO:0008006" key="4">
    <source>
        <dbReference type="Google" id="ProtNLM"/>
    </source>
</evidence>
<gene>
    <name evidence="2" type="ORF">SAMN02799615_00555</name>
</gene>
<evidence type="ECO:0000256" key="1">
    <source>
        <dbReference type="SAM" id="Phobius"/>
    </source>
</evidence>
<dbReference type="EMBL" id="FONH01000001">
    <property type="protein sequence ID" value="SFE16574.1"/>
    <property type="molecule type" value="Genomic_DNA"/>
</dbReference>
<dbReference type="Pfam" id="PF06197">
    <property type="entry name" value="DUF998"/>
    <property type="match status" value="1"/>
</dbReference>
<dbReference type="Proteomes" id="UP000199477">
    <property type="component" value="Unassembled WGS sequence"/>
</dbReference>
<keyword evidence="1" id="KW-1133">Transmembrane helix</keyword>
<evidence type="ECO:0000313" key="2">
    <source>
        <dbReference type="EMBL" id="SFE16574.1"/>
    </source>
</evidence>
<proteinExistence type="predicted"/>
<keyword evidence="1" id="KW-0472">Membrane</keyword>
<evidence type="ECO:0000313" key="3">
    <source>
        <dbReference type="Proteomes" id="UP000199477"/>
    </source>
</evidence>
<feature type="transmembrane region" description="Helical" evidence="1">
    <location>
        <begin position="87"/>
        <end position="107"/>
    </location>
</feature>
<feature type="transmembrane region" description="Helical" evidence="1">
    <location>
        <begin position="119"/>
        <end position="138"/>
    </location>
</feature>
<dbReference type="InterPro" id="IPR009339">
    <property type="entry name" value="DUF998"/>
</dbReference>
<name>A0A1I1YAF6_9GAMM</name>
<organism evidence="2 3">
    <name type="scientific">Dyella marensis</name>
    <dbReference type="NCBI Taxonomy" id="500610"/>
    <lineage>
        <taxon>Bacteria</taxon>
        <taxon>Pseudomonadati</taxon>
        <taxon>Pseudomonadota</taxon>
        <taxon>Gammaproteobacteria</taxon>
        <taxon>Lysobacterales</taxon>
        <taxon>Rhodanobacteraceae</taxon>
        <taxon>Dyella</taxon>
    </lineage>
</organism>
<reference evidence="3" key="1">
    <citation type="submission" date="2016-10" db="EMBL/GenBank/DDBJ databases">
        <authorList>
            <person name="Varghese N."/>
            <person name="Submissions S."/>
        </authorList>
    </citation>
    <scope>NUCLEOTIDE SEQUENCE [LARGE SCALE GENOMIC DNA]</scope>
    <source>
        <strain evidence="3">UNC178MFTsu3.1</strain>
    </source>
</reference>
<feature type="transmembrane region" description="Helical" evidence="1">
    <location>
        <begin position="54"/>
        <end position="75"/>
    </location>
</feature>
<feature type="transmembrane region" description="Helical" evidence="1">
    <location>
        <begin position="150"/>
        <end position="172"/>
    </location>
</feature>